<proteinExistence type="predicted"/>
<dbReference type="Pfam" id="PF07279">
    <property type="entry name" value="DUF1442"/>
    <property type="match status" value="1"/>
</dbReference>
<sequence>MKGVGVSSMAMIVGKIEEAMEGLVGVDFLVNACGRAISGFKWYWVLERGIRVVRSVFLPVGQGLDISHISIDVGVVGPKKSCSRWI</sequence>
<evidence type="ECO:0000313" key="2">
    <source>
        <dbReference type="Proteomes" id="UP001396334"/>
    </source>
</evidence>
<dbReference type="Proteomes" id="UP001396334">
    <property type="component" value="Unassembled WGS sequence"/>
</dbReference>
<keyword evidence="2" id="KW-1185">Reference proteome</keyword>
<accession>A0ABR2TKV7</accession>
<comment type="caution">
    <text evidence="1">The sequence shown here is derived from an EMBL/GenBank/DDBJ whole genome shotgun (WGS) entry which is preliminary data.</text>
</comment>
<evidence type="ECO:0000313" key="1">
    <source>
        <dbReference type="EMBL" id="KAK9038118.1"/>
    </source>
</evidence>
<protein>
    <submittedName>
        <fullName evidence="1">Uncharacterized protein</fullName>
    </submittedName>
</protein>
<dbReference type="EMBL" id="JBBPBN010000005">
    <property type="protein sequence ID" value="KAK9038118.1"/>
    <property type="molecule type" value="Genomic_DNA"/>
</dbReference>
<organism evidence="1 2">
    <name type="scientific">Hibiscus sabdariffa</name>
    <name type="common">roselle</name>
    <dbReference type="NCBI Taxonomy" id="183260"/>
    <lineage>
        <taxon>Eukaryota</taxon>
        <taxon>Viridiplantae</taxon>
        <taxon>Streptophyta</taxon>
        <taxon>Embryophyta</taxon>
        <taxon>Tracheophyta</taxon>
        <taxon>Spermatophyta</taxon>
        <taxon>Magnoliopsida</taxon>
        <taxon>eudicotyledons</taxon>
        <taxon>Gunneridae</taxon>
        <taxon>Pentapetalae</taxon>
        <taxon>rosids</taxon>
        <taxon>malvids</taxon>
        <taxon>Malvales</taxon>
        <taxon>Malvaceae</taxon>
        <taxon>Malvoideae</taxon>
        <taxon>Hibiscus</taxon>
    </lineage>
</organism>
<name>A0ABR2TKV7_9ROSI</name>
<reference evidence="1 2" key="1">
    <citation type="journal article" date="2024" name="G3 (Bethesda)">
        <title>Genome assembly of Hibiscus sabdariffa L. provides insights into metabolisms of medicinal natural products.</title>
        <authorList>
            <person name="Kim T."/>
        </authorList>
    </citation>
    <scope>NUCLEOTIDE SEQUENCE [LARGE SCALE GENOMIC DNA]</scope>
    <source>
        <strain evidence="1">TK-2024</strain>
        <tissue evidence="1">Old leaves</tissue>
    </source>
</reference>
<dbReference type="InterPro" id="IPR009902">
    <property type="entry name" value="DUF1442"/>
</dbReference>
<gene>
    <name evidence="1" type="ORF">V6N11_023007</name>
</gene>